<reference evidence="2 3" key="1">
    <citation type="journal article" date="2014" name="Genome Announc.">
        <title>Genome Sequence of the Microsporidian Species Nematocida sp1 Strain ERTm6 (ATCC PRA-372).</title>
        <authorList>
            <person name="Bakowski M.A."/>
            <person name="Priest M."/>
            <person name="Young S."/>
            <person name="Cuomo C.A."/>
            <person name="Troemel E.R."/>
        </authorList>
    </citation>
    <scope>NUCLEOTIDE SEQUENCE [LARGE SCALE GENOMIC DNA]</scope>
    <source>
        <strain evidence="2 3">ERTm6</strain>
    </source>
</reference>
<feature type="transmembrane region" description="Helical" evidence="1">
    <location>
        <begin position="208"/>
        <end position="229"/>
    </location>
</feature>
<evidence type="ECO:0000313" key="3">
    <source>
        <dbReference type="Proteomes" id="UP000054524"/>
    </source>
</evidence>
<keyword evidence="3" id="KW-1185">Reference proteome</keyword>
<evidence type="ECO:0000313" key="2">
    <source>
        <dbReference type="EMBL" id="KFG25898.1"/>
    </source>
</evidence>
<dbReference type="AlphaFoldDB" id="A0A086J180"/>
<name>A0A086J180_NEMA1</name>
<dbReference type="GeneID" id="77676860"/>
<gene>
    <name evidence="2" type="ORF">NESG_01887</name>
</gene>
<feature type="transmembrane region" description="Helical" evidence="1">
    <location>
        <begin position="138"/>
        <end position="168"/>
    </location>
</feature>
<dbReference type="EMBL" id="AKIJ01000004">
    <property type="protein sequence ID" value="KFG25898.1"/>
    <property type="molecule type" value="Genomic_DNA"/>
</dbReference>
<keyword evidence="1" id="KW-1133">Transmembrane helix</keyword>
<evidence type="ECO:0000256" key="1">
    <source>
        <dbReference type="SAM" id="Phobius"/>
    </source>
</evidence>
<protein>
    <submittedName>
        <fullName evidence="2">Uncharacterized protein</fullName>
    </submittedName>
</protein>
<dbReference type="RefSeq" id="XP_052904453.1">
    <property type="nucleotide sequence ID" value="XM_053049503.1"/>
</dbReference>
<feature type="transmembrane region" description="Helical" evidence="1">
    <location>
        <begin position="105"/>
        <end position="126"/>
    </location>
</feature>
<dbReference type="HOGENOM" id="CLU_1050061_0_0_1"/>
<feature type="transmembrane region" description="Helical" evidence="1">
    <location>
        <begin position="174"/>
        <end position="196"/>
    </location>
</feature>
<organism evidence="2 3">
    <name type="scientific">Nematocida ausubeli (strain ATCC PRA-371 / ERTm2)</name>
    <name type="common">Nematode killer fungus</name>
    <dbReference type="NCBI Taxonomy" id="1913371"/>
    <lineage>
        <taxon>Eukaryota</taxon>
        <taxon>Fungi</taxon>
        <taxon>Fungi incertae sedis</taxon>
        <taxon>Microsporidia</taxon>
        <taxon>Nematocida</taxon>
    </lineage>
</organism>
<keyword evidence="1" id="KW-0472">Membrane</keyword>
<dbReference type="Proteomes" id="UP000054524">
    <property type="component" value="Unassembled WGS sequence"/>
</dbReference>
<sequence length="265" mass="29676">MENISYSIGNSSLVLKYFGSSLSDLIISIAHVINSAETFNVSQLMKYSFMTIAVWAVISQMSSSTSIIRDICERRLAGLDKSLSIHRQRCLPANFKIIIQILKGLLHGSVYTMVFIVIFLCCVEIYERAGMKAACSAVGILLFLEIILMCILVSAGISCSLVVSHILFPRATAIFVYGLICALTLWISFETVYIVISPFDKTFIETAFLIYCIIHVFIFVAHLALAYFSKQDGSFFEGLSSDIRKYFETSWFWVISIINTILVAI</sequence>
<accession>A0A086J180</accession>
<keyword evidence="1" id="KW-0812">Transmembrane</keyword>
<comment type="caution">
    <text evidence="2">The sequence shown here is derived from an EMBL/GenBank/DDBJ whole genome shotgun (WGS) entry which is preliminary data.</text>
</comment>
<proteinExistence type="predicted"/>